<dbReference type="Proteomes" id="UP000887560">
    <property type="component" value="Unplaced"/>
</dbReference>
<protein>
    <submittedName>
        <fullName evidence="2">Uncharacterized protein</fullName>
    </submittedName>
</protein>
<organism evidence="1 2">
    <name type="scientific">Meloidogyne floridensis</name>
    <dbReference type="NCBI Taxonomy" id="298350"/>
    <lineage>
        <taxon>Eukaryota</taxon>
        <taxon>Metazoa</taxon>
        <taxon>Ecdysozoa</taxon>
        <taxon>Nematoda</taxon>
        <taxon>Chromadorea</taxon>
        <taxon>Rhabditida</taxon>
        <taxon>Tylenchina</taxon>
        <taxon>Tylenchomorpha</taxon>
        <taxon>Tylenchoidea</taxon>
        <taxon>Meloidogynidae</taxon>
        <taxon>Meloidogyninae</taxon>
        <taxon>Meloidogyne</taxon>
    </lineage>
</organism>
<evidence type="ECO:0000313" key="2">
    <source>
        <dbReference type="WBParaSite" id="scf7180000424670.g13723"/>
    </source>
</evidence>
<evidence type="ECO:0000313" key="1">
    <source>
        <dbReference type="Proteomes" id="UP000887560"/>
    </source>
</evidence>
<dbReference type="AlphaFoldDB" id="A0A915PD47"/>
<reference evidence="2" key="1">
    <citation type="submission" date="2022-11" db="UniProtKB">
        <authorList>
            <consortium name="WormBaseParasite"/>
        </authorList>
    </citation>
    <scope>IDENTIFICATION</scope>
</reference>
<name>A0A915PD47_9BILA</name>
<dbReference type="WBParaSite" id="scf7180000424670.g13723">
    <property type="protein sequence ID" value="scf7180000424670.g13723"/>
    <property type="gene ID" value="scf7180000424670.g13723"/>
</dbReference>
<accession>A0A915PD47</accession>
<sequence length="109" mass="12498">MKYNRIDFVCPEGESFEKLTNNEPEQFLSKNIQQNEASSSSTSKPLVDIYKINISAIISQFINLTAKILNEDLEKFGDENKRLELINHWDNAVGNVSQKTVYDMEVLIV</sequence>
<keyword evidence="1" id="KW-1185">Reference proteome</keyword>
<proteinExistence type="predicted"/>